<comment type="caution">
    <text evidence="2">The sequence shown here is derived from an EMBL/GenBank/DDBJ whole genome shotgun (WGS) entry which is preliminary data.</text>
</comment>
<protein>
    <submittedName>
        <fullName evidence="2">Uncharacterized protein</fullName>
    </submittedName>
</protein>
<organism evidence="2 3">
    <name type="scientific">Clonorchis sinensis</name>
    <name type="common">Chinese liver fluke</name>
    <dbReference type="NCBI Taxonomy" id="79923"/>
    <lineage>
        <taxon>Eukaryota</taxon>
        <taxon>Metazoa</taxon>
        <taxon>Spiralia</taxon>
        <taxon>Lophotrochozoa</taxon>
        <taxon>Platyhelminthes</taxon>
        <taxon>Trematoda</taxon>
        <taxon>Digenea</taxon>
        <taxon>Opisthorchiida</taxon>
        <taxon>Opisthorchiata</taxon>
        <taxon>Opisthorchiidae</taxon>
        <taxon>Clonorchis</taxon>
    </lineage>
</organism>
<evidence type="ECO:0000313" key="2">
    <source>
        <dbReference type="EMBL" id="KAG5441891.1"/>
    </source>
</evidence>
<accession>A0A8T1LZH3</accession>
<dbReference type="EMBL" id="NIRI02000076">
    <property type="protein sequence ID" value="KAG5441891.1"/>
    <property type="molecule type" value="Genomic_DNA"/>
</dbReference>
<sequence length="78" mass="8487">MDKTLVIQGLIILLAGSKSLGCSPTKRLLDYTDYIQSVYPTCAGVCELNKLAYDADGKCKEKCFVAAMKQCVGMFSLL</sequence>
<dbReference type="AlphaFoldDB" id="A0A8T1LZH3"/>
<evidence type="ECO:0000256" key="1">
    <source>
        <dbReference type="SAM" id="SignalP"/>
    </source>
</evidence>
<dbReference type="OrthoDB" id="10460428at2759"/>
<feature type="chain" id="PRO_5035823992" evidence="1">
    <location>
        <begin position="22"/>
        <end position="78"/>
    </location>
</feature>
<feature type="signal peptide" evidence="1">
    <location>
        <begin position="1"/>
        <end position="21"/>
    </location>
</feature>
<proteinExistence type="predicted"/>
<reference evidence="2 3" key="2">
    <citation type="journal article" date="2021" name="Genomics">
        <title>High-quality reference genome for Clonorchis sinensis.</title>
        <authorList>
            <person name="Young N.D."/>
            <person name="Stroehlein A.J."/>
            <person name="Kinkar L."/>
            <person name="Wang T."/>
            <person name="Sohn W.M."/>
            <person name="Chang B.C.H."/>
            <person name="Kaur P."/>
            <person name="Weisz D."/>
            <person name="Dudchenko O."/>
            <person name="Aiden E.L."/>
            <person name="Korhonen P.K."/>
            <person name="Gasser R.B."/>
        </authorList>
    </citation>
    <scope>NUCLEOTIDE SEQUENCE [LARGE SCALE GENOMIC DNA]</scope>
    <source>
        <strain evidence="2">Cs-k2</strain>
    </source>
</reference>
<keyword evidence="1" id="KW-0732">Signal</keyword>
<evidence type="ECO:0000313" key="3">
    <source>
        <dbReference type="Proteomes" id="UP000286415"/>
    </source>
</evidence>
<keyword evidence="3" id="KW-1185">Reference proteome</keyword>
<gene>
    <name evidence="2" type="ORF">CSKR_200082</name>
</gene>
<name>A0A8T1LZH3_CLOSI</name>
<dbReference type="Proteomes" id="UP000286415">
    <property type="component" value="Unassembled WGS sequence"/>
</dbReference>
<reference evidence="2 3" key="1">
    <citation type="journal article" date="2018" name="Biotechnol. Adv.">
        <title>Improved genomic resources and new bioinformatic workflow for the carcinogenic parasite Clonorchis sinensis: Biotechnological implications.</title>
        <authorList>
            <person name="Wang D."/>
            <person name="Korhonen P.K."/>
            <person name="Gasser R.B."/>
            <person name="Young N.D."/>
        </authorList>
    </citation>
    <scope>NUCLEOTIDE SEQUENCE [LARGE SCALE GENOMIC DNA]</scope>
    <source>
        <strain evidence="2">Cs-k2</strain>
    </source>
</reference>